<name>A0AAV4P968_CAEEX</name>
<gene>
    <name evidence="3" type="ORF">CEXT_629931</name>
</gene>
<keyword evidence="2" id="KW-0812">Transmembrane</keyword>
<dbReference type="EMBL" id="BPLR01021727">
    <property type="protein sequence ID" value="GIX93008.1"/>
    <property type="molecule type" value="Genomic_DNA"/>
</dbReference>
<dbReference type="Proteomes" id="UP001054945">
    <property type="component" value="Unassembled WGS sequence"/>
</dbReference>
<evidence type="ECO:0000256" key="2">
    <source>
        <dbReference type="SAM" id="Phobius"/>
    </source>
</evidence>
<dbReference type="AlphaFoldDB" id="A0AAV4P968"/>
<sequence>MHTLSPSFSPKRNQGGSPGTKSRHSHKDTESQKSSHHSGERKRHHRRKKDAEAGLAAEVEEERSRATCVVVAISTTIIVIAVLLVVVTLYFTPHFQDYDKGESYICSNITNSNLLQQSYNYSNLLHFTPFNTDELVTVGLYFLSNTW</sequence>
<comment type="caution">
    <text evidence="3">The sequence shown here is derived from an EMBL/GenBank/DDBJ whole genome shotgun (WGS) entry which is preliminary data.</text>
</comment>
<reference evidence="3 4" key="1">
    <citation type="submission" date="2021-06" db="EMBL/GenBank/DDBJ databases">
        <title>Caerostris extrusa draft genome.</title>
        <authorList>
            <person name="Kono N."/>
            <person name="Arakawa K."/>
        </authorList>
    </citation>
    <scope>NUCLEOTIDE SEQUENCE [LARGE SCALE GENOMIC DNA]</scope>
</reference>
<feature type="compositionally biased region" description="Basic residues" evidence="1">
    <location>
        <begin position="34"/>
        <end position="48"/>
    </location>
</feature>
<feature type="region of interest" description="Disordered" evidence="1">
    <location>
        <begin position="1"/>
        <end position="63"/>
    </location>
</feature>
<evidence type="ECO:0000313" key="4">
    <source>
        <dbReference type="Proteomes" id="UP001054945"/>
    </source>
</evidence>
<proteinExistence type="predicted"/>
<protein>
    <submittedName>
        <fullName evidence="3">Uncharacterized protein</fullName>
    </submittedName>
</protein>
<organism evidence="3 4">
    <name type="scientific">Caerostris extrusa</name>
    <name type="common">Bark spider</name>
    <name type="synonym">Caerostris bankana</name>
    <dbReference type="NCBI Taxonomy" id="172846"/>
    <lineage>
        <taxon>Eukaryota</taxon>
        <taxon>Metazoa</taxon>
        <taxon>Ecdysozoa</taxon>
        <taxon>Arthropoda</taxon>
        <taxon>Chelicerata</taxon>
        <taxon>Arachnida</taxon>
        <taxon>Araneae</taxon>
        <taxon>Araneomorphae</taxon>
        <taxon>Entelegynae</taxon>
        <taxon>Araneoidea</taxon>
        <taxon>Araneidae</taxon>
        <taxon>Caerostris</taxon>
    </lineage>
</organism>
<feature type="transmembrane region" description="Helical" evidence="2">
    <location>
        <begin position="69"/>
        <end position="91"/>
    </location>
</feature>
<evidence type="ECO:0000313" key="3">
    <source>
        <dbReference type="EMBL" id="GIX93008.1"/>
    </source>
</evidence>
<accession>A0AAV4P968</accession>
<evidence type="ECO:0000256" key="1">
    <source>
        <dbReference type="SAM" id="MobiDB-lite"/>
    </source>
</evidence>
<keyword evidence="2" id="KW-1133">Transmembrane helix</keyword>
<keyword evidence="2" id="KW-0472">Membrane</keyword>
<keyword evidence="4" id="KW-1185">Reference proteome</keyword>
<feature type="compositionally biased region" description="Polar residues" evidence="1">
    <location>
        <begin position="1"/>
        <end position="15"/>
    </location>
</feature>